<feature type="signal peptide" evidence="1">
    <location>
        <begin position="1"/>
        <end position="19"/>
    </location>
</feature>
<evidence type="ECO:0000313" key="2">
    <source>
        <dbReference type="EMBL" id="RFZ94243.1"/>
    </source>
</evidence>
<dbReference type="OrthoDB" id="676503at2"/>
<sequence length="163" mass="18659">MKRLYTLTLLLFLSLSTMAQTNDKNIRLSVLRKGIVGKTFVFGKWTKEGETQTDLTYLGEVKTDSGKVYKVMNSIWYWGSSHKATSRILIFDGNNIFKGDYYVTVVNNLPTKLVNREMIFDNKNNFDCDISTLSKVSFRKGIPMQFFRACKGNSGDIYSFSKP</sequence>
<reference evidence="2 3" key="1">
    <citation type="submission" date="2018-08" db="EMBL/GenBank/DDBJ databases">
        <title>Mucilaginibacter sp. MYSH2.</title>
        <authorList>
            <person name="Seo T."/>
        </authorList>
    </citation>
    <scope>NUCLEOTIDE SEQUENCE [LARGE SCALE GENOMIC DNA]</scope>
    <source>
        <strain evidence="2 3">MYSH2</strain>
    </source>
</reference>
<name>A0A372NVS4_9SPHI</name>
<dbReference type="EMBL" id="QWDC01000001">
    <property type="protein sequence ID" value="RFZ94243.1"/>
    <property type="molecule type" value="Genomic_DNA"/>
</dbReference>
<keyword evidence="1" id="KW-0732">Signal</keyword>
<comment type="caution">
    <text evidence="2">The sequence shown here is derived from an EMBL/GenBank/DDBJ whole genome shotgun (WGS) entry which is preliminary data.</text>
</comment>
<evidence type="ECO:0000256" key="1">
    <source>
        <dbReference type="SAM" id="SignalP"/>
    </source>
</evidence>
<dbReference type="Proteomes" id="UP000264217">
    <property type="component" value="Unassembled WGS sequence"/>
</dbReference>
<evidence type="ECO:0008006" key="4">
    <source>
        <dbReference type="Google" id="ProtNLM"/>
    </source>
</evidence>
<organism evidence="2 3">
    <name type="scientific">Mucilaginibacter conchicola</name>
    <dbReference type="NCBI Taxonomy" id="2303333"/>
    <lineage>
        <taxon>Bacteria</taxon>
        <taxon>Pseudomonadati</taxon>
        <taxon>Bacteroidota</taxon>
        <taxon>Sphingobacteriia</taxon>
        <taxon>Sphingobacteriales</taxon>
        <taxon>Sphingobacteriaceae</taxon>
        <taxon>Mucilaginibacter</taxon>
    </lineage>
</organism>
<feature type="chain" id="PRO_5016877027" description="DUF4369 domain-containing protein" evidence="1">
    <location>
        <begin position="20"/>
        <end position="163"/>
    </location>
</feature>
<dbReference type="RefSeq" id="WP_117389808.1">
    <property type="nucleotide sequence ID" value="NZ_QWDC01000001.1"/>
</dbReference>
<protein>
    <recommendedName>
        <fullName evidence="4">DUF4369 domain-containing protein</fullName>
    </recommendedName>
</protein>
<keyword evidence="3" id="KW-1185">Reference proteome</keyword>
<gene>
    <name evidence="2" type="ORF">D0C36_01420</name>
</gene>
<accession>A0A372NVS4</accession>
<evidence type="ECO:0000313" key="3">
    <source>
        <dbReference type="Proteomes" id="UP000264217"/>
    </source>
</evidence>
<dbReference type="AlphaFoldDB" id="A0A372NVS4"/>
<proteinExistence type="predicted"/>